<sequence length="539" mass="62287">MRYLFLLGFILTSLSSYSQKITRQDSLRGSITPQRAWWDLVHYDLSVEVLPESKTIIGTNVMTYKVLNEGTNELQIDLQAPMELTAVMQDGHSLDVRSEGNAHFIQLEDPQREGELKKISLSFEGKPRIAKNPPWDGGITWKKDSNGKHFIASSNQGIGASVWWPNRDHPADEVDSLDMHVTVPKDLVDVSNGRLVHIDTDATTKTYHWTVKNPINNYGVNLNIGDYVNFSEVYKGEKGPLDMSYWVLKEDEEKAREQFKQALMMMEAFEHWFGPYPFYEDSFKLVQAPYLGMEHQSSVTYGNRFKNGYLGRDLSGTGEGLKFDFIIIHEAGHEWFANNITNKDVADMWIHEGFTSYSENLYLDYHFGKESAATYTIGTRDKIRNDRPMIGTYNVDKEGSGDMYYKGANILLTLRTIAQDDDLWRATLRGLSKEFYHQTTTTAAVENYIANALNLDLTPFFNQYLREKDIPTFEYKIDKKEMHYRFNNTIQGFTMPLRIKINEKYIWLEPTDIWQCLDVPKGTSTVQIDRNMYVDIRKK</sequence>
<dbReference type="Gene3D" id="1.10.390.10">
    <property type="entry name" value="Neutral Protease Domain 2"/>
    <property type="match status" value="1"/>
</dbReference>
<dbReference type="Pfam" id="PF01433">
    <property type="entry name" value="Peptidase_M1"/>
    <property type="match status" value="1"/>
</dbReference>
<feature type="domain" description="Peptidase M1 membrane alanine aminopeptidase" evidence="1">
    <location>
        <begin position="263"/>
        <end position="464"/>
    </location>
</feature>
<protein>
    <submittedName>
        <fullName evidence="2">M1 family metallopeptidase</fullName>
        <ecNumber evidence="2">3.4.-.-</ecNumber>
    </submittedName>
</protein>
<keyword evidence="2" id="KW-0378">Hydrolase</keyword>
<gene>
    <name evidence="2" type="ORF">ACFO5T_10325</name>
</gene>
<keyword evidence="3" id="KW-1185">Reference proteome</keyword>
<dbReference type="CDD" id="cd09603">
    <property type="entry name" value="M1_APN_like"/>
    <property type="match status" value="1"/>
</dbReference>
<dbReference type="InterPro" id="IPR042097">
    <property type="entry name" value="Aminopeptidase_N-like_N_sf"/>
</dbReference>
<dbReference type="EC" id="3.4.-.-" evidence="2"/>
<dbReference type="InterPro" id="IPR034015">
    <property type="entry name" value="M1_LTA4H"/>
</dbReference>
<proteinExistence type="predicted"/>
<reference evidence="3" key="1">
    <citation type="journal article" date="2019" name="Int. J. Syst. Evol. Microbiol.">
        <title>The Global Catalogue of Microorganisms (GCM) 10K type strain sequencing project: providing services to taxonomists for standard genome sequencing and annotation.</title>
        <authorList>
            <consortium name="The Broad Institute Genomics Platform"/>
            <consortium name="The Broad Institute Genome Sequencing Center for Infectious Disease"/>
            <person name="Wu L."/>
            <person name="Ma J."/>
        </authorList>
    </citation>
    <scope>NUCLEOTIDE SEQUENCE [LARGE SCALE GENOMIC DNA]</scope>
    <source>
        <strain evidence="3">CGMCC 4.7427</strain>
    </source>
</reference>
<dbReference type="EMBL" id="JBHSHB010000016">
    <property type="protein sequence ID" value="MFC4690822.1"/>
    <property type="molecule type" value="Genomic_DNA"/>
</dbReference>
<dbReference type="Proteomes" id="UP001595878">
    <property type="component" value="Unassembled WGS sequence"/>
</dbReference>
<accession>A0ABV9LAD7</accession>
<dbReference type="PANTHER" id="PTHR45726">
    <property type="entry name" value="LEUKOTRIENE A-4 HYDROLASE"/>
    <property type="match status" value="1"/>
</dbReference>
<dbReference type="SUPFAM" id="SSF55486">
    <property type="entry name" value="Metalloproteases ('zincins'), catalytic domain"/>
    <property type="match status" value="1"/>
</dbReference>
<organism evidence="2 3">
    <name type="scientific">Dokdonia genika</name>
    <dbReference type="NCBI Taxonomy" id="308113"/>
    <lineage>
        <taxon>Bacteria</taxon>
        <taxon>Pseudomonadati</taxon>
        <taxon>Bacteroidota</taxon>
        <taxon>Flavobacteriia</taxon>
        <taxon>Flavobacteriales</taxon>
        <taxon>Flavobacteriaceae</taxon>
        <taxon>Dokdonia</taxon>
    </lineage>
</organism>
<evidence type="ECO:0000259" key="1">
    <source>
        <dbReference type="Pfam" id="PF01433"/>
    </source>
</evidence>
<evidence type="ECO:0000313" key="3">
    <source>
        <dbReference type="Proteomes" id="UP001595878"/>
    </source>
</evidence>
<dbReference type="Gene3D" id="2.60.40.1730">
    <property type="entry name" value="tricorn interacting facor f3 domain"/>
    <property type="match status" value="1"/>
</dbReference>
<dbReference type="RefSeq" id="WP_380034145.1">
    <property type="nucleotide sequence ID" value="NZ_JBHSHB010000016.1"/>
</dbReference>
<dbReference type="SUPFAM" id="SSF63737">
    <property type="entry name" value="Leukotriene A4 hydrolase N-terminal domain"/>
    <property type="match status" value="1"/>
</dbReference>
<dbReference type="InterPro" id="IPR014782">
    <property type="entry name" value="Peptidase_M1_dom"/>
</dbReference>
<dbReference type="GO" id="GO:0016787">
    <property type="term" value="F:hydrolase activity"/>
    <property type="evidence" value="ECO:0007669"/>
    <property type="project" value="UniProtKB-KW"/>
</dbReference>
<name>A0ABV9LAD7_9FLAO</name>
<dbReference type="PANTHER" id="PTHR45726:SF3">
    <property type="entry name" value="LEUKOTRIENE A-4 HYDROLASE"/>
    <property type="match status" value="1"/>
</dbReference>
<comment type="caution">
    <text evidence="2">The sequence shown here is derived from an EMBL/GenBank/DDBJ whole genome shotgun (WGS) entry which is preliminary data.</text>
</comment>
<evidence type="ECO:0000313" key="2">
    <source>
        <dbReference type="EMBL" id="MFC4690822.1"/>
    </source>
</evidence>
<dbReference type="InterPro" id="IPR027268">
    <property type="entry name" value="Peptidase_M4/M1_CTD_sf"/>
</dbReference>